<protein>
    <submittedName>
        <fullName evidence="1">Uncharacterized protein</fullName>
    </submittedName>
</protein>
<evidence type="ECO:0000313" key="1">
    <source>
        <dbReference type="EMBL" id="GAU44730.1"/>
    </source>
</evidence>
<keyword evidence="2" id="KW-1185">Reference proteome</keyword>
<dbReference type="AlphaFoldDB" id="A0A2Z6P6D2"/>
<organism evidence="1 2">
    <name type="scientific">Trifolium subterraneum</name>
    <name type="common">Subterranean clover</name>
    <dbReference type="NCBI Taxonomy" id="3900"/>
    <lineage>
        <taxon>Eukaryota</taxon>
        <taxon>Viridiplantae</taxon>
        <taxon>Streptophyta</taxon>
        <taxon>Embryophyta</taxon>
        <taxon>Tracheophyta</taxon>
        <taxon>Spermatophyta</taxon>
        <taxon>Magnoliopsida</taxon>
        <taxon>eudicotyledons</taxon>
        <taxon>Gunneridae</taxon>
        <taxon>Pentapetalae</taxon>
        <taxon>rosids</taxon>
        <taxon>fabids</taxon>
        <taxon>Fabales</taxon>
        <taxon>Fabaceae</taxon>
        <taxon>Papilionoideae</taxon>
        <taxon>50 kb inversion clade</taxon>
        <taxon>NPAAA clade</taxon>
        <taxon>Hologalegina</taxon>
        <taxon>IRL clade</taxon>
        <taxon>Trifolieae</taxon>
        <taxon>Trifolium</taxon>
    </lineage>
</organism>
<gene>
    <name evidence="1" type="ORF">TSUD_88150</name>
</gene>
<accession>A0A2Z6P6D2</accession>
<proteinExistence type="predicted"/>
<dbReference type="Proteomes" id="UP000242715">
    <property type="component" value="Unassembled WGS sequence"/>
</dbReference>
<name>A0A2Z6P6D2_TRISU</name>
<evidence type="ECO:0000313" key="2">
    <source>
        <dbReference type="Proteomes" id="UP000242715"/>
    </source>
</evidence>
<reference evidence="2" key="1">
    <citation type="journal article" date="2017" name="Front. Plant Sci.">
        <title>Climate Clever Clovers: New Paradigm to Reduce the Environmental Footprint of Ruminants by Breeding Low Methanogenic Forages Utilizing Haplotype Variation.</title>
        <authorList>
            <person name="Kaur P."/>
            <person name="Appels R."/>
            <person name="Bayer P.E."/>
            <person name="Keeble-Gagnere G."/>
            <person name="Wang J."/>
            <person name="Hirakawa H."/>
            <person name="Shirasawa K."/>
            <person name="Vercoe P."/>
            <person name="Stefanova K."/>
            <person name="Durmic Z."/>
            <person name="Nichols P."/>
            <person name="Revell C."/>
            <person name="Isobe S.N."/>
            <person name="Edwards D."/>
            <person name="Erskine W."/>
        </authorList>
    </citation>
    <scope>NUCLEOTIDE SEQUENCE [LARGE SCALE GENOMIC DNA]</scope>
    <source>
        <strain evidence="2">cv. Daliak</strain>
    </source>
</reference>
<dbReference type="EMBL" id="DF974067">
    <property type="protein sequence ID" value="GAU44730.1"/>
    <property type="molecule type" value="Genomic_DNA"/>
</dbReference>
<sequence length="62" mass="7401">MRFECGRGEEVEMEEWRSDLRGLSVVVEWKWRSCGEERWRRDGRRVAVVVRGMEAIGIWCGE</sequence>